<dbReference type="PROSITE" id="PS51318">
    <property type="entry name" value="TAT"/>
    <property type="match status" value="1"/>
</dbReference>
<dbReference type="RefSeq" id="WP_234800660.1">
    <property type="nucleotide sequence ID" value="NZ_CP015136.1"/>
</dbReference>
<dbReference type="InterPro" id="IPR036237">
    <property type="entry name" value="Xyl_isomerase-like_sf"/>
</dbReference>
<keyword evidence="2" id="KW-0413">Isomerase</keyword>
<dbReference type="InterPro" id="IPR013022">
    <property type="entry name" value="Xyl_isomerase-like_TIM-brl"/>
</dbReference>
<dbReference type="GO" id="GO:0016853">
    <property type="term" value="F:isomerase activity"/>
    <property type="evidence" value="ECO:0007669"/>
    <property type="project" value="UniProtKB-KW"/>
</dbReference>
<accession>A0A143PEW4</accession>
<dbReference type="KEGG" id="abac:LuPra_00150"/>
<dbReference type="Proteomes" id="UP000076079">
    <property type="component" value="Chromosome"/>
</dbReference>
<proteinExistence type="predicted"/>
<reference evidence="3" key="2">
    <citation type="submission" date="2016-04" db="EMBL/GenBank/DDBJ databases">
        <title>First Complete Genome Sequence of a Subdivision 6 Acidobacterium.</title>
        <authorList>
            <person name="Huang S."/>
            <person name="Vieira S."/>
            <person name="Bunk B."/>
            <person name="Riedel T."/>
            <person name="Sproeer C."/>
            <person name="Overmann J."/>
        </authorList>
    </citation>
    <scope>NUCLEOTIDE SEQUENCE [LARGE SCALE GENOMIC DNA]</scope>
    <source>
        <strain evidence="3">DSM 100886 HEG_-6_39</strain>
    </source>
</reference>
<sequence length="419" mass="45831">MATTSMDRAELDRRHFLKSAGAGMTAAALVLTPGEAAAAQEQARKAALDRLASNSWPLRQLFKSRTAPTAGAAAPRPAGRRGDFAEDAEAIANNPNAKEALAVAEKARAARANLPNTAEMKKKYGELTGLDFPQFTKDTFPGVTRMDIRSSLFGDITDDSMFLPPQDGQPGYFDPMSPSGRKWLDTLAGTLVKTGTKVQHISNNAPFELASYGSPQADVSRKAGVAVAKRWLEGCSVLGIKTMRMNSPQAFGAPIRPNAVPRGPGDGYPRNIDMVPMLAAAIESYKEMADFGGNLGIRVTIENHWGLAAEPANIRTIIDEVNHPYCEASPDFCNWEHEYMLFNGLKMLAPYAHTHVHAKYWDRWGDRNDVQRSTRIMLAAGFRGTFALEYEQGPWDGVEGAKYLYREVLMALTEPKPVI</sequence>
<feature type="domain" description="Xylose isomerase-like TIM barrel" evidence="1">
    <location>
        <begin position="183"/>
        <end position="394"/>
    </location>
</feature>
<dbReference type="InterPro" id="IPR050312">
    <property type="entry name" value="IolE/XylAMocC-like"/>
</dbReference>
<dbReference type="Pfam" id="PF01261">
    <property type="entry name" value="AP_endonuc_2"/>
    <property type="match status" value="1"/>
</dbReference>
<dbReference type="InterPro" id="IPR006311">
    <property type="entry name" value="TAT_signal"/>
</dbReference>
<dbReference type="PANTHER" id="PTHR12110">
    <property type="entry name" value="HYDROXYPYRUVATE ISOMERASE"/>
    <property type="match status" value="1"/>
</dbReference>
<organism evidence="2 3">
    <name type="scientific">Luteitalea pratensis</name>
    <dbReference type="NCBI Taxonomy" id="1855912"/>
    <lineage>
        <taxon>Bacteria</taxon>
        <taxon>Pseudomonadati</taxon>
        <taxon>Acidobacteriota</taxon>
        <taxon>Vicinamibacteria</taxon>
        <taxon>Vicinamibacterales</taxon>
        <taxon>Vicinamibacteraceae</taxon>
        <taxon>Luteitalea</taxon>
    </lineage>
</organism>
<dbReference type="EMBL" id="CP015136">
    <property type="protein sequence ID" value="AMY06986.1"/>
    <property type="molecule type" value="Genomic_DNA"/>
</dbReference>
<evidence type="ECO:0000313" key="2">
    <source>
        <dbReference type="EMBL" id="AMY06986.1"/>
    </source>
</evidence>
<protein>
    <submittedName>
        <fullName evidence="2">Xylose isomerase-like TIM barrel</fullName>
    </submittedName>
</protein>
<evidence type="ECO:0000259" key="1">
    <source>
        <dbReference type="Pfam" id="PF01261"/>
    </source>
</evidence>
<dbReference type="Gene3D" id="3.20.20.150">
    <property type="entry name" value="Divalent-metal-dependent TIM barrel enzymes"/>
    <property type="match status" value="1"/>
</dbReference>
<keyword evidence="3" id="KW-1185">Reference proteome</keyword>
<gene>
    <name evidence="2" type="ORF">LuPra_00150</name>
</gene>
<dbReference type="PANTHER" id="PTHR12110:SF53">
    <property type="entry name" value="BLR5974 PROTEIN"/>
    <property type="match status" value="1"/>
</dbReference>
<evidence type="ECO:0000313" key="3">
    <source>
        <dbReference type="Proteomes" id="UP000076079"/>
    </source>
</evidence>
<dbReference type="SUPFAM" id="SSF51658">
    <property type="entry name" value="Xylose isomerase-like"/>
    <property type="match status" value="1"/>
</dbReference>
<dbReference type="AlphaFoldDB" id="A0A143PEW4"/>
<name>A0A143PEW4_LUTPR</name>
<dbReference type="STRING" id="1855912.LuPra_00150"/>
<reference evidence="2 3" key="1">
    <citation type="journal article" date="2016" name="Genome Announc.">
        <title>First Complete Genome Sequence of a Subdivision 6 Acidobacterium Strain.</title>
        <authorList>
            <person name="Huang S."/>
            <person name="Vieira S."/>
            <person name="Bunk B."/>
            <person name="Riedel T."/>
            <person name="Sproer C."/>
            <person name="Overmann J."/>
        </authorList>
    </citation>
    <scope>NUCLEOTIDE SEQUENCE [LARGE SCALE GENOMIC DNA]</scope>
    <source>
        <strain evidence="3">DSM 100886 HEG_-6_39</strain>
    </source>
</reference>